<dbReference type="AlphaFoldDB" id="S9SC92"/>
<evidence type="ECO:0000313" key="3">
    <source>
        <dbReference type="Proteomes" id="UP000015347"/>
    </source>
</evidence>
<dbReference type="Gene3D" id="3.30.450.80">
    <property type="entry name" value="Transcription factor LuxR-like, autoinducer-binding domain"/>
    <property type="match status" value="1"/>
</dbReference>
<dbReference type="STRING" id="1123237.Salmuc_01634"/>
<dbReference type="eggNOG" id="ENOG5033VA9">
    <property type="taxonomic scope" value="Bacteria"/>
</dbReference>
<evidence type="ECO:0000313" key="2">
    <source>
        <dbReference type="EMBL" id="EPX83859.1"/>
    </source>
</evidence>
<dbReference type="PROSITE" id="PS50043">
    <property type="entry name" value="HTH_LUXR_2"/>
    <property type="match status" value="1"/>
</dbReference>
<dbReference type="InterPro" id="IPR036693">
    <property type="entry name" value="TF_LuxR_autoind-bd_dom_sf"/>
</dbReference>
<reference evidence="3" key="1">
    <citation type="journal article" date="2014" name="Stand. Genomic Sci.">
        <title>Genome sequence of the exopolysaccharide-producing Salipiger mucosus type strain (DSM 16094(T)), a moderately halophilic member of the Roseobacter clade.</title>
        <authorList>
            <person name="Riedel T."/>
            <person name="Spring S."/>
            <person name="Fiebig A."/>
            <person name="Petersen J."/>
            <person name="Kyrpides N.C."/>
            <person name="Goker M."/>
            <person name="Klenk H.P."/>
        </authorList>
    </citation>
    <scope>NUCLEOTIDE SEQUENCE [LARGE SCALE GENOMIC DNA]</scope>
    <source>
        <strain evidence="3">DSM 16094</strain>
    </source>
</reference>
<dbReference type="Proteomes" id="UP000015347">
    <property type="component" value="Unassembled WGS sequence"/>
</dbReference>
<dbReference type="RefSeq" id="WP_020041702.1">
    <property type="nucleotide sequence ID" value="NZ_KE557274.1"/>
</dbReference>
<feature type="domain" description="HTH luxR-type" evidence="1">
    <location>
        <begin position="181"/>
        <end position="246"/>
    </location>
</feature>
<proteinExistence type="predicted"/>
<evidence type="ECO:0000259" key="1">
    <source>
        <dbReference type="PROSITE" id="PS50043"/>
    </source>
</evidence>
<gene>
    <name evidence="2" type="ORF">Salmuc_01634</name>
</gene>
<dbReference type="EMBL" id="APVH01000013">
    <property type="protein sequence ID" value="EPX83859.1"/>
    <property type="molecule type" value="Genomic_DNA"/>
</dbReference>
<dbReference type="InterPro" id="IPR036388">
    <property type="entry name" value="WH-like_DNA-bd_sf"/>
</dbReference>
<dbReference type="Gene3D" id="1.10.10.10">
    <property type="entry name" value="Winged helix-like DNA-binding domain superfamily/Winged helix DNA-binding domain"/>
    <property type="match status" value="1"/>
</dbReference>
<dbReference type="InterPro" id="IPR000792">
    <property type="entry name" value="Tscrpt_reg_LuxR_C"/>
</dbReference>
<dbReference type="OrthoDB" id="7692966at2"/>
<dbReference type="SUPFAM" id="SSF75516">
    <property type="entry name" value="Pheromone-binding domain of LuxR-like quorum-sensing transcription factors"/>
    <property type="match status" value="1"/>
</dbReference>
<dbReference type="HOGENOM" id="CLU_1110775_0_0_5"/>
<dbReference type="GO" id="GO:0003677">
    <property type="term" value="F:DNA binding"/>
    <property type="evidence" value="ECO:0007669"/>
    <property type="project" value="InterPro"/>
</dbReference>
<dbReference type="SMART" id="SM00421">
    <property type="entry name" value="HTH_LUXR"/>
    <property type="match status" value="1"/>
</dbReference>
<dbReference type="InterPro" id="IPR016032">
    <property type="entry name" value="Sig_transdc_resp-reg_C-effctor"/>
</dbReference>
<organism evidence="2 3">
    <name type="scientific">Salipiger mucosus DSM 16094</name>
    <dbReference type="NCBI Taxonomy" id="1123237"/>
    <lineage>
        <taxon>Bacteria</taxon>
        <taxon>Pseudomonadati</taxon>
        <taxon>Pseudomonadota</taxon>
        <taxon>Alphaproteobacteria</taxon>
        <taxon>Rhodobacterales</taxon>
        <taxon>Roseobacteraceae</taxon>
        <taxon>Salipiger</taxon>
    </lineage>
</organism>
<accession>S9SC92</accession>
<sequence length="250" mass="27184">MQNTRFGNLVIDTADILARAENGEDAWWAVNRVAASIGGNAVNAGAFQTSSREIAWIRSSMDPLWLEEYSDDGLFGVDPLLQAAMSAAAPPLYDVAGMDRHAPRAGKLRDLHNGMMGYDYNHMITHSWFEDGSGMCLALSCREDPQDLFGPGTARAFSAISAMMASRLVAPGDNLHEGWAYGAGWQALLPRECDVLAYLANGMTEGEIAERLGITQFDVWRIVAATSKKMKARTPYQALALAIARGQVQI</sequence>
<name>S9SC92_9RHOB</name>
<protein>
    <submittedName>
        <fullName evidence="2">Transcriptional regulator, LuxR family protein</fullName>
    </submittedName>
</protein>
<dbReference type="SUPFAM" id="SSF46894">
    <property type="entry name" value="C-terminal effector domain of the bipartite response regulators"/>
    <property type="match status" value="1"/>
</dbReference>
<dbReference type="Pfam" id="PF00196">
    <property type="entry name" value="GerE"/>
    <property type="match status" value="1"/>
</dbReference>
<dbReference type="GO" id="GO:0006355">
    <property type="term" value="P:regulation of DNA-templated transcription"/>
    <property type="evidence" value="ECO:0007669"/>
    <property type="project" value="InterPro"/>
</dbReference>
<comment type="caution">
    <text evidence="2">The sequence shown here is derived from an EMBL/GenBank/DDBJ whole genome shotgun (WGS) entry which is preliminary data.</text>
</comment>
<keyword evidence="3" id="KW-1185">Reference proteome</keyword>